<dbReference type="InterPro" id="IPR003812">
    <property type="entry name" value="Fido"/>
</dbReference>
<evidence type="ECO:0000256" key="1">
    <source>
        <dbReference type="PIRSR" id="PIRSR640198-1"/>
    </source>
</evidence>
<feature type="active site" evidence="1">
    <location>
        <position position="235"/>
    </location>
</feature>
<dbReference type="EMBL" id="JAAOAO010000269">
    <property type="protein sequence ID" value="KAF5551743.1"/>
    <property type="molecule type" value="Genomic_DNA"/>
</dbReference>
<dbReference type="Gene3D" id="1.10.3290.10">
    <property type="entry name" value="Fido-like domain"/>
    <property type="match status" value="1"/>
</dbReference>
<gene>
    <name evidence="4" type="ORF">FNAPI_7349</name>
</gene>
<dbReference type="GO" id="GO:0005524">
    <property type="term" value="F:ATP binding"/>
    <property type="evidence" value="ECO:0007669"/>
    <property type="project" value="UniProtKB-KW"/>
</dbReference>
<feature type="domain" description="Fido" evidence="3">
    <location>
        <begin position="137"/>
        <end position="309"/>
    </location>
</feature>
<dbReference type="InterPro" id="IPR040198">
    <property type="entry name" value="Fido_containing"/>
</dbReference>
<dbReference type="Pfam" id="PF02661">
    <property type="entry name" value="Fic"/>
    <property type="match status" value="1"/>
</dbReference>
<accession>A0A8H5JAA9</accession>
<keyword evidence="2" id="KW-0547">Nucleotide-binding</keyword>
<organism evidence="4 5">
    <name type="scientific">Fusarium napiforme</name>
    <dbReference type="NCBI Taxonomy" id="42672"/>
    <lineage>
        <taxon>Eukaryota</taxon>
        <taxon>Fungi</taxon>
        <taxon>Dikarya</taxon>
        <taxon>Ascomycota</taxon>
        <taxon>Pezizomycotina</taxon>
        <taxon>Sordariomycetes</taxon>
        <taxon>Hypocreomycetidae</taxon>
        <taxon>Hypocreales</taxon>
        <taxon>Nectriaceae</taxon>
        <taxon>Fusarium</taxon>
        <taxon>Fusarium fujikuroi species complex</taxon>
    </lineage>
</organism>
<dbReference type="Proteomes" id="UP000574317">
    <property type="component" value="Unassembled WGS sequence"/>
</dbReference>
<sequence>MEANTTEPATYSYSTTGIPRPFVSPFLESLSSSMGMVEPNSLMEVLSRTIHGSNMILGAGGSLRTTYRICYAVFKELPISEELTKDDSVYEEITDHLEFMKIPRSYESVMKCYRETLQHAKAAKYLITKIVINRQRFDEATFQEANRLLTYNDDPSPQEPCAAYGGDGDYRQWGMTRDPRFLDPLQIPSAMLGMITELAMEMESLDTTPLPLKPEDIQERIWKACRFCHHFILIHPFVDGNGRMYRLFLTTLLLRAGIPPAVYGLYIPDRMRHEQAEASCYTQDYQMLLNAADLVAFGPSEQLIKFVHEHTRCWWDSPGIHMPTFLHATGQSTGQGLEYPAASKMHPR</sequence>
<evidence type="ECO:0000313" key="4">
    <source>
        <dbReference type="EMBL" id="KAF5551743.1"/>
    </source>
</evidence>
<dbReference type="AlphaFoldDB" id="A0A8H5JAA9"/>
<name>A0A8H5JAA9_9HYPO</name>
<keyword evidence="2" id="KW-0067">ATP-binding</keyword>
<evidence type="ECO:0000256" key="2">
    <source>
        <dbReference type="PIRSR" id="PIRSR640198-2"/>
    </source>
</evidence>
<proteinExistence type="predicted"/>
<dbReference type="PANTHER" id="PTHR13504">
    <property type="entry name" value="FIDO DOMAIN-CONTAINING PROTEIN DDB_G0283145"/>
    <property type="match status" value="1"/>
</dbReference>
<dbReference type="PANTHER" id="PTHR13504:SF38">
    <property type="entry name" value="FIDO DOMAIN-CONTAINING PROTEIN"/>
    <property type="match status" value="1"/>
</dbReference>
<feature type="binding site" evidence="2">
    <location>
        <begin position="239"/>
        <end position="246"/>
    </location>
    <ligand>
        <name>ATP</name>
        <dbReference type="ChEBI" id="CHEBI:30616"/>
    </ligand>
</feature>
<evidence type="ECO:0000259" key="3">
    <source>
        <dbReference type="PROSITE" id="PS51459"/>
    </source>
</evidence>
<comment type="caution">
    <text evidence="4">The sequence shown here is derived from an EMBL/GenBank/DDBJ whole genome shotgun (WGS) entry which is preliminary data.</text>
</comment>
<dbReference type="PROSITE" id="PS51459">
    <property type="entry name" value="FIDO"/>
    <property type="match status" value="1"/>
</dbReference>
<protein>
    <recommendedName>
        <fullName evidence="3">Fido domain-containing protein</fullName>
    </recommendedName>
</protein>
<dbReference type="InterPro" id="IPR036597">
    <property type="entry name" value="Fido-like_dom_sf"/>
</dbReference>
<evidence type="ECO:0000313" key="5">
    <source>
        <dbReference type="Proteomes" id="UP000574317"/>
    </source>
</evidence>
<dbReference type="SUPFAM" id="SSF140931">
    <property type="entry name" value="Fic-like"/>
    <property type="match status" value="1"/>
</dbReference>
<keyword evidence="5" id="KW-1185">Reference proteome</keyword>
<reference evidence="4 5" key="1">
    <citation type="submission" date="2020-05" db="EMBL/GenBank/DDBJ databases">
        <title>Identification and distribution of gene clusters putatively required for synthesis of sphingolipid metabolism inhibitors in phylogenetically diverse species of the filamentous fungus Fusarium.</title>
        <authorList>
            <person name="Kim H.-S."/>
            <person name="Busman M."/>
            <person name="Brown D.W."/>
            <person name="Divon H."/>
            <person name="Uhlig S."/>
            <person name="Proctor R.H."/>
        </authorList>
    </citation>
    <scope>NUCLEOTIDE SEQUENCE [LARGE SCALE GENOMIC DNA]</scope>
    <source>
        <strain evidence="4 5">NRRL 25196</strain>
    </source>
</reference>